<name>A0AAE0TMD2_9BIVA</name>
<accession>A0AAE0TMD2</accession>
<organism evidence="3 4">
    <name type="scientific">Potamilus streckersoni</name>
    <dbReference type="NCBI Taxonomy" id="2493646"/>
    <lineage>
        <taxon>Eukaryota</taxon>
        <taxon>Metazoa</taxon>
        <taxon>Spiralia</taxon>
        <taxon>Lophotrochozoa</taxon>
        <taxon>Mollusca</taxon>
        <taxon>Bivalvia</taxon>
        <taxon>Autobranchia</taxon>
        <taxon>Heteroconchia</taxon>
        <taxon>Palaeoheterodonta</taxon>
        <taxon>Unionida</taxon>
        <taxon>Unionoidea</taxon>
        <taxon>Unionidae</taxon>
        <taxon>Ambleminae</taxon>
        <taxon>Lampsilini</taxon>
        <taxon>Potamilus</taxon>
    </lineage>
</organism>
<gene>
    <name evidence="3" type="ORF">CHS0354_011051</name>
</gene>
<evidence type="ECO:0000256" key="2">
    <source>
        <dbReference type="SAM" id="MobiDB-lite"/>
    </source>
</evidence>
<protein>
    <submittedName>
        <fullName evidence="3">Uncharacterized protein</fullName>
    </submittedName>
</protein>
<comment type="caution">
    <text evidence="3">The sequence shown here is derived from an EMBL/GenBank/DDBJ whole genome shotgun (WGS) entry which is preliminary data.</text>
</comment>
<feature type="region of interest" description="Disordered" evidence="2">
    <location>
        <begin position="465"/>
        <end position="499"/>
    </location>
</feature>
<reference evidence="3" key="3">
    <citation type="submission" date="2023-05" db="EMBL/GenBank/DDBJ databases">
        <authorList>
            <person name="Smith C.H."/>
        </authorList>
    </citation>
    <scope>NUCLEOTIDE SEQUENCE</scope>
    <source>
        <strain evidence="3">CHS0354</strain>
        <tissue evidence="3">Mantle</tissue>
    </source>
</reference>
<evidence type="ECO:0000313" key="4">
    <source>
        <dbReference type="Proteomes" id="UP001195483"/>
    </source>
</evidence>
<feature type="coiled-coil region" evidence="1">
    <location>
        <begin position="364"/>
        <end position="391"/>
    </location>
</feature>
<dbReference type="Proteomes" id="UP001195483">
    <property type="component" value="Unassembled WGS sequence"/>
</dbReference>
<sequence length="499" mass="56065">MFLLDASCFEVTLRLSEGKWLYKHRETPRLIIAIGEKQLKLQGMEFIARLLLFVLFSCENSHGQYFPLQELSSVHSSLQGPTMGPKSGPAMIQAEHSRIFPTSHQFPFPIALRMRHKQVPVHPLSLGIQQAMVPGSALHQSGQISPSLGIHRAAVPGNTIEQSGQPFVNHKQMWPLPTPNLNPVMHQQSSGISMESPLVTPRLDAEVIHQHFFLNHIRQPEVIPFSRESAIFVNSIQQGPVLLSHMQPSSAISNPFQRGSILPNVVRQGPLLQPSLFLTRSPSPLVNRNEHQALSNYLVNDVNQVNRQLPIFSWNIMHPFPQQNLFNEMQVLPDSRHISAAGTGFRGNVYGDINSIQHIPSQNKSESEAAEERLENETEQLEEYFEQREEMGLFPAWNALGFWNFWNYNPEYEIEKGKIIFEPPELDQDFSKGLVKDKSPNTTVGSVSLEKGFNSNKFSNGVHIFDSGVTAGPSSDKRVSDKESDIVENAKESPKSPKV</sequence>
<proteinExistence type="predicted"/>
<evidence type="ECO:0000256" key="1">
    <source>
        <dbReference type="SAM" id="Coils"/>
    </source>
</evidence>
<feature type="compositionally biased region" description="Basic and acidic residues" evidence="2">
    <location>
        <begin position="475"/>
        <end position="499"/>
    </location>
</feature>
<reference evidence="3" key="2">
    <citation type="journal article" date="2021" name="Genome Biol. Evol.">
        <title>Developing a high-quality reference genome for a parasitic bivalve with doubly uniparental inheritance (Bivalvia: Unionida).</title>
        <authorList>
            <person name="Smith C.H."/>
        </authorList>
    </citation>
    <scope>NUCLEOTIDE SEQUENCE</scope>
    <source>
        <strain evidence="3">CHS0354</strain>
        <tissue evidence="3">Mantle</tissue>
    </source>
</reference>
<keyword evidence="4" id="KW-1185">Reference proteome</keyword>
<evidence type="ECO:0000313" key="3">
    <source>
        <dbReference type="EMBL" id="KAK3612334.1"/>
    </source>
</evidence>
<reference evidence="3" key="1">
    <citation type="journal article" date="2021" name="Genome Biol. Evol.">
        <title>A High-Quality Reference Genome for a Parasitic Bivalve with Doubly Uniparental Inheritance (Bivalvia: Unionida).</title>
        <authorList>
            <person name="Smith C.H."/>
        </authorList>
    </citation>
    <scope>NUCLEOTIDE SEQUENCE</scope>
    <source>
        <strain evidence="3">CHS0354</strain>
    </source>
</reference>
<keyword evidence="1" id="KW-0175">Coiled coil</keyword>
<dbReference type="EMBL" id="JAEAOA010000686">
    <property type="protein sequence ID" value="KAK3612334.1"/>
    <property type="molecule type" value="Genomic_DNA"/>
</dbReference>
<dbReference type="AlphaFoldDB" id="A0AAE0TMD2"/>